<feature type="transmembrane region" description="Helical" evidence="6">
    <location>
        <begin position="138"/>
        <end position="156"/>
    </location>
</feature>
<dbReference type="GO" id="GO:0022857">
    <property type="term" value="F:transmembrane transporter activity"/>
    <property type="evidence" value="ECO:0007669"/>
    <property type="project" value="InterPro"/>
</dbReference>
<evidence type="ECO:0000256" key="3">
    <source>
        <dbReference type="ARBA" id="ARBA00022692"/>
    </source>
</evidence>
<accession>A0A8J4QZB5</accession>
<dbReference type="Gene3D" id="1.20.1250.20">
    <property type="entry name" value="MFS general substrate transporter like domains"/>
    <property type="match status" value="1"/>
</dbReference>
<dbReference type="OrthoDB" id="1181826at2759"/>
<dbReference type="AlphaFoldDB" id="A0A8J4QZB5"/>
<feature type="transmembrane region" description="Helical" evidence="6">
    <location>
        <begin position="260"/>
        <end position="280"/>
    </location>
</feature>
<keyword evidence="8" id="KW-1185">Reference proteome</keyword>
<dbReference type="InterPro" id="IPR000109">
    <property type="entry name" value="POT_fam"/>
</dbReference>
<evidence type="ECO:0000313" key="8">
    <source>
        <dbReference type="Proteomes" id="UP000737018"/>
    </source>
</evidence>
<keyword evidence="4 6" id="KW-1133">Transmembrane helix</keyword>
<dbReference type="PANTHER" id="PTHR11654">
    <property type="entry name" value="OLIGOPEPTIDE TRANSPORTER-RELATED"/>
    <property type="match status" value="1"/>
</dbReference>
<evidence type="ECO:0000256" key="2">
    <source>
        <dbReference type="ARBA" id="ARBA00005982"/>
    </source>
</evidence>
<organism evidence="7 8">
    <name type="scientific">Castanea mollissima</name>
    <name type="common">Chinese chestnut</name>
    <dbReference type="NCBI Taxonomy" id="60419"/>
    <lineage>
        <taxon>Eukaryota</taxon>
        <taxon>Viridiplantae</taxon>
        <taxon>Streptophyta</taxon>
        <taxon>Embryophyta</taxon>
        <taxon>Tracheophyta</taxon>
        <taxon>Spermatophyta</taxon>
        <taxon>Magnoliopsida</taxon>
        <taxon>eudicotyledons</taxon>
        <taxon>Gunneridae</taxon>
        <taxon>Pentapetalae</taxon>
        <taxon>rosids</taxon>
        <taxon>fabids</taxon>
        <taxon>Fagales</taxon>
        <taxon>Fagaceae</taxon>
        <taxon>Castanea</taxon>
    </lineage>
</organism>
<keyword evidence="5 6" id="KW-0472">Membrane</keyword>
<proteinExistence type="inferred from homology"/>
<evidence type="ECO:0000313" key="7">
    <source>
        <dbReference type="EMBL" id="KAF3958460.1"/>
    </source>
</evidence>
<sequence length="281" mass="31830">MSGKKDFHKDEERIEDRRNVWWRIARISGAITGVFMTAISKRHLSYPSTPNEFHGNLTGGILLSPEVRFFRWLDKAAIKSSEEKGHGMFCTVKEVSDVKRLLTMMPMWANFVAYCLIKSTRYTFFIEQSNNLKMGDGIIVLYLLQSLVSSGVQTVSKHKKVRQKCGPLVKIGAGMVFSIACCIAACLVETRRLYLITEEGIDPDAVDPEEQTISMTVYSLLPQFLLFALMESLAGNGLEEFVDDHIPDSMRRYGPLFNKCVLSSGYFLSIPLLLLFRSWFG</sequence>
<gene>
    <name evidence="7" type="ORF">CMV_016641</name>
</gene>
<feature type="transmembrane region" description="Helical" evidence="6">
    <location>
        <begin position="168"/>
        <end position="188"/>
    </location>
</feature>
<comment type="subcellular location">
    <subcellularLocation>
        <location evidence="1">Membrane</location>
        <topology evidence="1">Multi-pass membrane protein</topology>
    </subcellularLocation>
</comment>
<evidence type="ECO:0000256" key="4">
    <source>
        <dbReference type="ARBA" id="ARBA00022989"/>
    </source>
</evidence>
<evidence type="ECO:0000256" key="1">
    <source>
        <dbReference type="ARBA" id="ARBA00004141"/>
    </source>
</evidence>
<evidence type="ECO:0000256" key="5">
    <source>
        <dbReference type="ARBA" id="ARBA00023136"/>
    </source>
</evidence>
<dbReference type="InterPro" id="IPR036259">
    <property type="entry name" value="MFS_trans_sf"/>
</dbReference>
<comment type="similarity">
    <text evidence="2">Belongs to the major facilitator superfamily. Proton-dependent oligopeptide transporter (POT/PTR) (TC 2.A.17) family.</text>
</comment>
<keyword evidence="3 6" id="KW-0812">Transmembrane</keyword>
<dbReference type="EMBL" id="JRKL02002557">
    <property type="protein sequence ID" value="KAF3958460.1"/>
    <property type="molecule type" value="Genomic_DNA"/>
</dbReference>
<protein>
    <submittedName>
        <fullName evidence="7">Uncharacterized protein</fullName>
    </submittedName>
</protein>
<evidence type="ECO:0000256" key="6">
    <source>
        <dbReference type="SAM" id="Phobius"/>
    </source>
</evidence>
<feature type="transmembrane region" description="Helical" evidence="6">
    <location>
        <begin position="20"/>
        <end position="39"/>
    </location>
</feature>
<dbReference type="Pfam" id="PF00854">
    <property type="entry name" value="PTR2"/>
    <property type="match status" value="1"/>
</dbReference>
<feature type="transmembrane region" description="Helical" evidence="6">
    <location>
        <begin position="101"/>
        <end position="117"/>
    </location>
</feature>
<dbReference type="GO" id="GO:0016020">
    <property type="term" value="C:membrane"/>
    <property type="evidence" value="ECO:0007669"/>
    <property type="project" value="UniProtKB-SubCell"/>
</dbReference>
<dbReference type="Proteomes" id="UP000737018">
    <property type="component" value="Unassembled WGS sequence"/>
</dbReference>
<comment type="caution">
    <text evidence="7">The sequence shown here is derived from an EMBL/GenBank/DDBJ whole genome shotgun (WGS) entry which is preliminary data.</text>
</comment>
<reference evidence="7" key="1">
    <citation type="submission" date="2020-03" db="EMBL/GenBank/DDBJ databases">
        <title>Castanea mollissima Vanexum genome sequencing.</title>
        <authorList>
            <person name="Staton M."/>
        </authorList>
    </citation>
    <scope>NUCLEOTIDE SEQUENCE</scope>
    <source>
        <tissue evidence="7">Leaf</tissue>
    </source>
</reference>
<name>A0A8J4QZB5_9ROSI</name>